<dbReference type="PANTHER" id="PTHR12732">
    <property type="entry name" value="UNCHARACTERIZED PROTEASOME COMPONENT REGION PCI-CONTAINING"/>
    <property type="match status" value="1"/>
</dbReference>
<keyword evidence="6" id="KW-1185">Reference proteome</keyword>
<evidence type="ECO:0000256" key="3">
    <source>
        <dbReference type="ARBA" id="ARBA00072421"/>
    </source>
</evidence>
<dbReference type="InterPro" id="IPR000717">
    <property type="entry name" value="PCI_dom"/>
</dbReference>
<sequence length="434" mass="49473">MTTNNTGQQVESLREPGGGGDLTVKLTRVVDLSLVTMAGMTLNDYLQRVQGCFYHQNGDGLADLISFRDPHVMSSRLMLEKPERDVERCVDPSLAEFIAGHLRAVWAAGSGDCVEAWKTQMVIVQAVARFMQELKEERWMLPIMYTACLDLRLFALAADYELTRSGTSKAGETLEKSAEALMSCFRVCAADTRTGEDCTKRWGLLYLVNQFFKIYFKINKLNLCKPMIRAIEALSFKDRFSLSQLITYKYYTGRKDMFDSDFKSADSTLSFAFQRCHIGSRKNKRRILIYLIPVKMLRGYLPKQSVLERYNLSEFHDVVASVRQGNVRLLSETLAKHESFFIGAGIYLILEKLKILAFRNLFKKVYHISGTHQIEVAMFLQSLKWMCVEDVDLDETECILANMINDGRMKGYISHAHRKVVVSKKDAFPPLTAC</sequence>
<dbReference type="GO" id="GO:0016973">
    <property type="term" value="P:poly(A)+ mRNA export from nucleus"/>
    <property type="evidence" value="ECO:0007669"/>
    <property type="project" value="TreeGrafter"/>
</dbReference>
<dbReference type="GO" id="GO:0003690">
    <property type="term" value="F:double-stranded DNA binding"/>
    <property type="evidence" value="ECO:0007669"/>
    <property type="project" value="InterPro"/>
</dbReference>
<reference evidence="5" key="1">
    <citation type="journal article" date="2021" name="Sci. Adv.">
        <title>The American lobster genome reveals insights on longevity, neural, and immune adaptations.</title>
        <authorList>
            <person name="Polinski J.M."/>
            <person name="Zimin A.V."/>
            <person name="Clark K.F."/>
            <person name="Kohn A.B."/>
            <person name="Sadowski N."/>
            <person name="Timp W."/>
            <person name="Ptitsyn A."/>
            <person name="Khanna P."/>
            <person name="Romanova D.Y."/>
            <person name="Williams P."/>
            <person name="Greenwood S.J."/>
            <person name="Moroz L.L."/>
            <person name="Walt D.R."/>
            <person name="Bodnar A.G."/>
        </authorList>
    </citation>
    <scope>NUCLEOTIDE SEQUENCE</scope>
    <source>
        <strain evidence="5">GMGI-L3</strain>
    </source>
</reference>
<dbReference type="GO" id="GO:0000973">
    <property type="term" value="P:post-transcriptional tethering of RNA polymerase II gene DNA at nuclear periphery"/>
    <property type="evidence" value="ECO:0007669"/>
    <property type="project" value="TreeGrafter"/>
</dbReference>
<organism evidence="5 6">
    <name type="scientific">Homarus americanus</name>
    <name type="common">American lobster</name>
    <dbReference type="NCBI Taxonomy" id="6706"/>
    <lineage>
        <taxon>Eukaryota</taxon>
        <taxon>Metazoa</taxon>
        <taxon>Ecdysozoa</taxon>
        <taxon>Arthropoda</taxon>
        <taxon>Crustacea</taxon>
        <taxon>Multicrustacea</taxon>
        <taxon>Malacostraca</taxon>
        <taxon>Eumalacostraca</taxon>
        <taxon>Eucarida</taxon>
        <taxon>Decapoda</taxon>
        <taxon>Pleocyemata</taxon>
        <taxon>Astacidea</taxon>
        <taxon>Nephropoidea</taxon>
        <taxon>Nephropidae</taxon>
        <taxon>Homarus</taxon>
    </lineage>
</organism>
<dbReference type="EMBL" id="JAHLQT010041065">
    <property type="protein sequence ID" value="KAG7155666.1"/>
    <property type="molecule type" value="Genomic_DNA"/>
</dbReference>
<accession>A0A8J5JFS9</accession>
<feature type="domain" description="PCI" evidence="4">
    <location>
        <begin position="246"/>
        <end position="427"/>
    </location>
</feature>
<comment type="similarity">
    <text evidence="1">Belongs to the CSN12 family.</text>
</comment>
<evidence type="ECO:0000313" key="6">
    <source>
        <dbReference type="Proteomes" id="UP000747542"/>
    </source>
</evidence>
<evidence type="ECO:0000256" key="2">
    <source>
        <dbReference type="ARBA" id="ARBA00033214"/>
    </source>
</evidence>
<dbReference type="GO" id="GO:0070390">
    <property type="term" value="C:transcription export complex 2"/>
    <property type="evidence" value="ECO:0007669"/>
    <property type="project" value="TreeGrafter"/>
</dbReference>
<dbReference type="PROSITE" id="PS50250">
    <property type="entry name" value="PCI"/>
    <property type="match status" value="1"/>
</dbReference>
<dbReference type="InterPro" id="IPR045114">
    <property type="entry name" value="Csn12-like"/>
</dbReference>
<dbReference type="GO" id="GO:0003723">
    <property type="term" value="F:RNA binding"/>
    <property type="evidence" value="ECO:0007669"/>
    <property type="project" value="InterPro"/>
</dbReference>
<dbReference type="AlphaFoldDB" id="A0A8J5JFS9"/>
<gene>
    <name evidence="5" type="primary">PCID2-L</name>
    <name evidence="5" type="ORF">Hamer_G016043</name>
</gene>
<dbReference type="Proteomes" id="UP000747542">
    <property type="component" value="Unassembled WGS sequence"/>
</dbReference>
<dbReference type="GO" id="GO:0006368">
    <property type="term" value="P:transcription elongation by RNA polymerase II"/>
    <property type="evidence" value="ECO:0007669"/>
    <property type="project" value="TreeGrafter"/>
</dbReference>
<name>A0A8J5JFS9_HOMAM</name>
<comment type="caution">
    <text evidence="5">The sequence shown here is derived from an EMBL/GenBank/DDBJ whole genome shotgun (WGS) entry which is preliminary data.</text>
</comment>
<dbReference type="FunFam" id="1.10.10.10:FF:000146">
    <property type="entry name" value="PCI domain-containing protein 2 homolog"/>
    <property type="match status" value="1"/>
</dbReference>
<dbReference type="Pfam" id="PF01399">
    <property type="entry name" value="PCI"/>
    <property type="match status" value="1"/>
</dbReference>
<evidence type="ECO:0000256" key="1">
    <source>
        <dbReference type="ARBA" id="ARBA00025771"/>
    </source>
</evidence>
<protein>
    <recommendedName>
        <fullName evidence="3">PCI domain-containing protein 2 homolog</fullName>
    </recommendedName>
    <alternativeName>
        <fullName evidence="2">CSN12-like protein</fullName>
    </alternativeName>
</protein>
<evidence type="ECO:0000259" key="4">
    <source>
        <dbReference type="PROSITE" id="PS50250"/>
    </source>
</evidence>
<dbReference type="OrthoDB" id="10252687at2759"/>
<dbReference type="SMART" id="SM00753">
    <property type="entry name" value="PAM"/>
    <property type="match status" value="1"/>
</dbReference>
<dbReference type="PANTHER" id="PTHR12732:SF0">
    <property type="entry name" value="PCI DOMAIN-CONTAINING PROTEIN 2"/>
    <property type="match status" value="1"/>
</dbReference>
<evidence type="ECO:0000313" key="5">
    <source>
        <dbReference type="EMBL" id="KAG7155666.1"/>
    </source>
</evidence>
<proteinExistence type="inferred from homology"/>